<accession>A0A813AN71</accession>
<keyword evidence="3" id="KW-1185">Reference proteome</keyword>
<evidence type="ECO:0000313" key="2">
    <source>
        <dbReference type="EMBL" id="CAE7872431.1"/>
    </source>
</evidence>
<proteinExistence type="predicted"/>
<dbReference type="EMBL" id="CAJNJA010061008">
    <property type="protein sequence ID" value="CAE7872431.1"/>
    <property type="molecule type" value="Genomic_DNA"/>
</dbReference>
<reference evidence="2" key="1">
    <citation type="submission" date="2021-02" db="EMBL/GenBank/DDBJ databases">
        <authorList>
            <person name="Dougan E. K."/>
            <person name="Rhodes N."/>
            <person name="Thang M."/>
            <person name="Chan C."/>
        </authorList>
    </citation>
    <scope>NUCLEOTIDE SEQUENCE</scope>
</reference>
<evidence type="ECO:0000313" key="3">
    <source>
        <dbReference type="Proteomes" id="UP000601435"/>
    </source>
</evidence>
<feature type="transmembrane region" description="Helical" evidence="1">
    <location>
        <begin position="7"/>
        <end position="30"/>
    </location>
</feature>
<dbReference type="OrthoDB" id="445808at2759"/>
<keyword evidence="1" id="KW-0812">Transmembrane</keyword>
<gene>
    <name evidence="2" type="primary">SKI2</name>
    <name evidence="2" type="ORF">SNEC2469_LOCUS28253</name>
</gene>
<dbReference type="AlphaFoldDB" id="A0A813AN71"/>
<evidence type="ECO:0000256" key="1">
    <source>
        <dbReference type="SAM" id="Phobius"/>
    </source>
</evidence>
<name>A0A813AN71_9DINO</name>
<feature type="non-terminal residue" evidence="2">
    <location>
        <position position="1"/>
    </location>
</feature>
<comment type="caution">
    <text evidence="2">The sequence shown here is derived from an EMBL/GenBank/DDBJ whole genome shotgun (WGS) entry which is preliminary data.</text>
</comment>
<keyword evidence="1" id="KW-1133">Transmembrane helix</keyword>
<dbReference type="Proteomes" id="UP000601435">
    <property type="component" value="Unassembled WGS sequence"/>
</dbReference>
<sequence length="212" mass="23233">TMAAAGVNVWILLGFVLISYGTAPYVAYAWTVDQLLARALVLFLMLLIEHRATLLQGRSGLQQSGYKALISADEAASAQASRGPVDPLSSRFTADTLSRTGGANSDAEDNATPPPVEGQDFAFLNGLWARIRWCLSRWKDRQLLWCMIAYDRRAEGAELGIASRVTLTVQQPGAAVHEAPYFSEREMEFLMPRAADIGIQVISRVQGTLYKP</sequence>
<protein>
    <submittedName>
        <fullName evidence="2">SKI2 protein</fullName>
    </submittedName>
</protein>
<organism evidence="2 3">
    <name type="scientific">Symbiodinium necroappetens</name>
    <dbReference type="NCBI Taxonomy" id="1628268"/>
    <lineage>
        <taxon>Eukaryota</taxon>
        <taxon>Sar</taxon>
        <taxon>Alveolata</taxon>
        <taxon>Dinophyceae</taxon>
        <taxon>Suessiales</taxon>
        <taxon>Symbiodiniaceae</taxon>
        <taxon>Symbiodinium</taxon>
    </lineage>
</organism>
<keyword evidence="1" id="KW-0472">Membrane</keyword>